<evidence type="ECO:0000256" key="1">
    <source>
        <dbReference type="ARBA" id="ARBA00022801"/>
    </source>
</evidence>
<keyword evidence="7" id="KW-1185">Reference proteome</keyword>
<dbReference type="AlphaFoldDB" id="A0A9P6KYN8"/>
<dbReference type="GO" id="GO:0016298">
    <property type="term" value="F:lipase activity"/>
    <property type="evidence" value="ECO:0007669"/>
    <property type="project" value="UniProtKB-ARBA"/>
</dbReference>
<dbReference type="GO" id="GO:0052689">
    <property type="term" value="F:carboxylic ester hydrolase activity"/>
    <property type="evidence" value="ECO:0007669"/>
    <property type="project" value="UniProtKB-ARBA"/>
</dbReference>
<feature type="non-terminal residue" evidence="6">
    <location>
        <position position="1"/>
    </location>
</feature>
<reference evidence="6 7" key="1">
    <citation type="journal article" date="2020" name="Genome Biol. Evol.">
        <title>Comparative genomics of strictly vertically transmitted, feminizing microsporidia endosymbionts of amphipod crustaceans.</title>
        <authorList>
            <person name="Cormier A."/>
            <person name="Chebbi M.A."/>
            <person name="Giraud I."/>
            <person name="Wattier R."/>
            <person name="Teixeira M."/>
            <person name="Gilbert C."/>
            <person name="Rigaud T."/>
            <person name="Cordaux R."/>
        </authorList>
    </citation>
    <scope>NUCLEOTIDE SEQUENCE [LARGE SCALE GENOMIC DNA]</scope>
    <source>
        <strain evidence="6 7">Ou3-Ou53</strain>
    </source>
</reference>
<protein>
    <submittedName>
        <fullName evidence="6">Lysophospholipase NTE1</fullName>
    </submittedName>
</protein>
<accession>A0A9P6KYN8</accession>
<dbReference type="PROSITE" id="PS51635">
    <property type="entry name" value="PNPLA"/>
    <property type="match status" value="1"/>
</dbReference>
<dbReference type="InterPro" id="IPR002641">
    <property type="entry name" value="PNPLA_dom"/>
</dbReference>
<feature type="short sequence motif" description="DGA/G" evidence="4">
    <location>
        <begin position="188"/>
        <end position="190"/>
    </location>
</feature>
<sequence length="329" mass="37144">NNTINIHHVVSPSRTILFCSKDFQRLGRFLLNKRVGLVLSGGGARGVAHIGVIQALEEEGIPIDIVGGTSMGAFIGALYSRDCDNGYVFRQTKRFCQKAKSLLPYLLDLTYPICSIFTGRAINKSLKSIFGDSSIQDLWIEYFCVSTNLFTYDEEVHRTGLLWQYVRASMGLCGYLPPVSDPRGMLVDGGYMNNVPADVMLNMGVSLVVAVDIGTVLSNDYDPYDDSFNGLLSVCHRYFGTRKFLSMEEIQYRIAFLTTEKKIKELENNPKILMIRPDLGDIKTDAFHRFDEIVATGYQAAKEKIKEWKSLGVFEEFNHRESKRRRNSV</sequence>
<feature type="active site" description="Proton acceptor" evidence="4">
    <location>
        <position position="188"/>
    </location>
</feature>
<dbReference type="GO" id="GO:0016042">
    <property type="term" value="P:lipid catabolic process"/>
    <property type="evidence" value="ECO:0007669"/>
    <property type="project" value="UniProtKB-UniRule"/>
</dbReference>
<evidence type="ECO:0000259" key="5">
    <source>
        <dbReference type="PROSITE" id="PS51635"/>
    </source>
</evidence>
<evidence type="ECO:0000256" key="4">
    <source>
        <dbReference type="PROSITE-ProRule" id="PRU01161"/>
    </source>
</evidence>
<dbReference type="InterPro" id="IPR050301">
    <property type="entry name" value="NTE"/>
</dbReference>
<dbReference type="SUPFAM" id="SSF52151">
    <property type="entry name" value="FabD/lysophospholipase-like"/>
    <property type="match status" value="1"/>
</dbReference>
<keyword evidence="2 4" id="KW-0442">Lipid degradation</keyword>
<dbReference type="Pfam" id="PF01734">
    <property type="entry name" value="Patatin"/>
    <property type="match status" value="1"/>
</dbReference>
<comment type="caution">
    <text evidence="6">The sequence shown here is derived from an EMBL/GenBank/DDBJ whole genome shotgun (WGS) entry which is preliminary data.</text>
</comment>
<proteinExistence type="predicted"/>
<evidence type="ECO:0000313" key="7">
    <source>
        <dbReference type="Proteomes" id="UP000740883"/>
    </source>
</evidence>
<evidence type="ECO:0000256" key="2">
    <source>
        <dbReference type="ARBA" id="ARBA00022963"/>
    </source>
</evidence>
<keyword evidence="3 4" id="KW-0443">Lipid metabolism</keyword>
<feature type="short sequence motif" description="GXSXG" evidence="4">
    <location>
        <begin position="68"/>
        <end position="72"/>
    </location>
</feature>
<feature type="short sequence motif" description="GXGXXG" evidence="4">
    <location>
        <begin position="41"/>
        <end position="46"/>
    </location>
</feature>
<evidence type="ECO:0000256" key="3">
    <source>
        <dbReference type="ARBA" id="ARBA00023098"/>
    </source>
</evidence>
<dbReference type="Gene3D" id="3.40.1090.10">
    <property type="entry name" value="Cytosolic phospholipase A2 catalytic domain"/>
    <property type="match status" value="2"/>
</dbReference>
<dbReference type="PANTHER" id="PTHR14226:SF29">
    <property type="entry name" value="NEUROPATHY TARGET ESTERASE SWS"/>
    <property type="match status" value="1"/>
</dbReference>
<dbReference type="GO" id="GO:0046486">
    <property type="term" value="P:glycerolipid metabolic process"/>
    <property type="evidence" value="ECO:0007669"/>
    <property type="project" value="UniProtKB-ARBA"/>
</dbReference>
<dbReference type="Proteomes" id="UP000740883">
    <property type="component" value="Unassembled WGS sequence"/>
</dbReference>
<dbReference type="PANTHER" id="PTHR14226">
    <property type="entry name" value="NEUROPATHY TARGET ESTERASE/SWISS CHEESE D.MELANOGASTER"/>
    <property type="match status" value="1"/>
</dbReference>
<name>A0A9P6KYN8_9MICR</name>
<gene>
    <name evidence="6" type="primary">NTE1_0</name>
    <name evidence="6" type="ORF">NGRA_1944</name>
</gene>
<dbReference type="OrthoDB" id="421051at2759"/>
<evidence type="ECO:0000313" key="6">
    <source>
        <dbReference type="EMBL" id="KAF9762544.1"/>
    </source>
</evidence>
<feature type="domain" description="PNPLA" evidence="5">
    <location>
        <begin position="37"/>
        <end position="201"/>
    </location>
</feature>
<organism evidence="6 7">
    <name type="scientific">Nosema granulosis</name>
    <dbReference type="NCBI Taxonomy" id="83296"/>
    <lineage>
        <taxon>Eukaryota</taxon>
        <taxon>Fungi</taxon>
        <taxon>Fungi incertae sedis</taxon>
        <taxon>Microsporidia</taxon>
        <taxon>Nosematidae</taxon>
        <taxon>Nosema</taxon>
    </lineage>
</organism>
<keyword evidence="1 4" id="KW-0378">Hydrolase</keyword>
<dbReference type="EMBL" id="SBJO01000157">
    <property type="protein sequence ID" value="KAF9762544.1"/>
    <property type="molecule type" value="Genomic_DNA"/>
</dbReference>
<dbReference type="InterPro" id="IPR016035">
    <property type="entry name" value="Acyl_Trfase/lysoPLipase"/>
</dbReference>
<feature type="active site" description="Nucleophile" evidence="4">
    <location>
        <position position="70"/>
    </location>
</feature>